<dbReference type="GO" id="GO:0003723">
    <property type="term" value="F:RNA binding"/>
    <property type="evidence" value="ECO:0007669"/>
    <property type="project" value="UniProtKB-UniRule"/>
</dbReference>
<dbReference type="PANTHER" id="PTHR46247">
    <property type="entry name" value="CRS2-ASSOCIATED FACTOR 1, CHLOROPLASTIC"/>
    <property type="match status" value="1"/>
</dbReference>
<keyword evidence="6" id="KW-0687">Ribonucleoprotein</keyword>
<dbReference type="Gene3D" id="3.30.110.60">
    <property type="entry name" value="YhbY-like"/>
    <property type="match status" value="2"/>
</dbReference>
<feature type="domain" description="CRM" evidence="9">
    <location>
        <begin position="427"/>
        <end position="523"/>
    </location>
</feature>
<feature type="compositionally biased region" description="Pro residues" evidence="8">
    <location>
        <begin position="70"/>
        <end position="82"/>
    </location>
</feature>
<dbReference type="InterPro" id="IPR044599">
    <property type="entry name" value="CAF1P_plant"/>
</dbReference>
<proteinExistence type="predicted"/>
<dbReference type="InterPro" id="IPR035920">
    <property type="entry name" value="YhbY-like_sf"/>
</dbReference>
<keyword evidence="5" id="KW-0508">mRNA splicing</keyword>
<dbReference type="InterPro" id="IPR001890">
    <property type="entry name" value="RNA-binding_CRM"/>
</dbReference>
<feature type="region of interest" description="Disordered" evidence="8">
    <location>
        <begin position="272"/>
        <end position="296"/>
    </location>
</feature>
<dbReference type="GO" id="GO:0000373">
    <property type="term" value="P:Group II intron splicing"/>
    <property type="evidence" value="ECO:0007669"/>
    <property type="project" value="InterPro"/>
</dbReference>
<dbReference type="EMBL" id="JBDFQZ010000007">
    <property type="protein sequence ID" value="KAK9705935.1"/>
    <property type="molecule type" value="Genomic_DNA"/>
</dbReference>
<evidence type="ECO:0000256" key="5">
    <source>
        <dbReference type="ARBA" id="ARBA00023187"/>
    </source>
</evidence>
<feature type="region of interest" description="Disordered" evidence="8">
    <location>
        <begin position="761"/>
        <end position="801"/>
    </location>
</feature>
<name>A0AAW1JPZ5_SAPOF</name>
<keyword evidence="4" id="KW-0809">Transit peptide</keyword>
<feature type="region of interest" description="Disordered" evidence="8">
    <location>
        <begin position="536"/>
        <end position="568"/>
    </location>
</feature>
<feature type="compositionally biased region" description="Basic and acidic residues" evidence="8">
    <location>
        <begin position="126"/>
        <end position="138"/>
    </location>
</feature>
<evidence type="ECO:0000256" key="6">
    <source>
        <dbReference type="ARBA" id="ARBA00023274"/>
    </source>
</evidence>
<keyword evidence="1" id="KW-0507">mRNA processing</keyword>
<keyword evidence="11" id="KW-1185">Reference proteome</keyword>
<dbReference type="AlphaFoldDB" id="A0AAW1JPZ5"/>
<reference evidence="10 11" key="1">
    <citation type="submission" date="2024-03" db="EMBL/GenBank/DDBJ databases">
        <title>WGS assembly of Saponaria officinalis var. Norfolk2.</title>
        <authorList>
            <person name="Jenkins J."/>
            <person name="Shu S."/>
            <person name="Grimwood J."/>
            <person name="Barry K."/>
            <person name="Goodstein D."/>
            <person name="Schmutz J."/>
            <person name="Leebens-Mack J."/>
            <person name="Osbourn A."/>
        </authorList>
    </citation>
    <scope>NUCLEOTIDE SEQUENCE [LARGE SCALE GENOMIC DNA]</scope>
    <source>
        <strain evidence="11">cv. Norfolk2</strain>
        <strain evidence="10">JIC</strain>
        <tissue evidence="10">Leaf</tissue>
    </source>
</reference>
<keyword evidence="2" id="KW-0677">Repeat</keyword>
<organism evidence="10 11">
    <name type="scientific">Saponaria officinalis</name>
    <name type="common">Common soapwort</name>
    <name type="synonym">Lychnis saponaria</name>
    <dbReference type="NCBI Taxonomy" id="3572"/>
    <lineage>
        <taxon>Eukaryota</taxon>
        <taxon>Viridiplantae</taxon>
        <taxon>Streptophyta</taxon>
        <taxon>Embryophyta</taxon>
        <taxon>Tracheophyta</taxon>
        <taxon>Spermatophyta</taxon>
        <taxon>Magnoliopsida</taxon>
        <taxon>eudicotyledons</taxon>
        <taxon>Gunneridae</taxon>
        <taxon>Pentapetalae</taxon>
        <taxon>Caryophyllales</taxon>
        <taxon>Caryophyllaceae</taxon>
        <taxon>Caryophylleae</taxon>
        <taxon>Saponaria</taxon>
    </lineage>
</organism>
<dbReference type="PANTHER" id="PTHR46247:SF1">
    <property type="entry name" value="CRS2-ASSOCIATED FACTOR 1, CHLOROPLASTIC"/>
    <property type="match status" value="1"/>
</dbReference>
<dbReference type="FunFam" id="3.30.110.60:FF:000002">
    <property type="entry name" value="CRS2-associated factor 1, chloroplastic"/>
    <property type="match status" value="2"/>
</dbReference>
<keyword evidence="3 7" id="KW-0694">RNA-binding</keyword>
<feature type="compositionally biased region" description="Polar residues" evidence="8">
    <location>
        <begin position="107"/>
        <end position="122"/>
    </location>
</feature>
<accession>A0AAW1JPZ5</accession>
<comment type="caution">
    <text evidence="10">The sequence shown here is derived from an EMBL/GenBank/DDBJ whole genome shotgun (WGS) entry which is preliminary data.</text>
</comment>
<evidence type="ECO:0000313" key="10">
    <source>
        <dbReference type="EMBL" id="KAK9705936.1"/>
    </source>
</evidence>
<evidence type="ECO:0000256" key="8">
    <source>
        <dbReference type="SAM" id="MobiDB-lite"/>
    </source>
</evidence>
<feature type="domain" description="CRM" evidence="9">
    <location>
        <begin position="309"/>
        <end position="405"/>
    </location>
</feature>
<dbReference type="EMBL" id="JBDFQZ010000007">
    <property type="protein sequence ID" value="KAK9705936.1"/>
    <property type="molecule type" value="Genomic_DNA"/>
</dbReference>
<evidence type="ECO:0000256" key="1">
    <source>
        <dbReference type="ARBA" id="ARBA00022664"/>
    </source>
</evidence>
<evidence type="ECO:0000256" key="2">
    <source>
        <dbReference type="ARBA" id="ARBA00022737"/>
    </source>
</evidence>
<evidence type="ECO:0000256" key="7">
    <source>
        <dbReference type="PROSITE-ProRule" id="PRU00626"/>
    </source>
</evidence>
<dbReference type="PROSITE" id="PS51295">
    <property type="entry name" value="CRM"/>
    <property type="match status" value="2"/>
</dbReference>
<dbReference type="GO" id="GO:1990904">
    <property type="term" value="C:ribonucleoprotein complex"/>
    <property type="evidence" value="ECO:0007669"/>
    <property type="project" value="UniProtKB-KW"/>
</dbReference>
<dbReference type="Proteomes" id="UP001443914">
    <property type="component" value="Unassembled WGS sequence"/>
</dbReference>
<sequence length="824" mass="91072">MALNTVIPFPIFAPISTTTSTAATSTVVRFSRWNNANAEHFNRRPQQLIEDDIRRYRRFQTALNIANNYTPPPSSPPPPPPYKSIGTPSSPSLSSIPGKKSKYSKVSYRNTPSNPNYRQKSAQKPAFRDVSKRSKFPGDETADNGGNSGETAVRVSARYSNPNYRDNSAHPAFRRALQRSKLPRERETAESEESAGVPAVVKVSDQGGLSYVVPGAPFEYMYSYTESVKGVKPVALREAAVAPFGPGTMPRPWTGRKPLPGTKKLLPEFDSFQPPPAGKKGVKSVQNPGPYLPGSGPRYVMTREEILGEELTQVEVNAMVETCRKTKRQLNMGRDGLTHNMLDNIHAHWKRRRVCKIKCKGVCTVDMDNVCQQLEEKTGGKIIFRRGGVVFLFRGRNYNYKTRPRFPLMLWKPVSPVYPRLVKQVPEGLTSEEATEMRKRGRDLIPICKLGKNGVYVNLVKTVREAFEVCDLVRVNCQGLNPSDYRKIGAKLKDLVPCVLISFEFEHILMWRGKDWSPSIMQPETDNKGYQISESDRDAFLGPDTSDPTFSDDEQESESISSNIPNCKTFDEIPTSSEVVTNDSDVGVMAHNDAFFVKDDVKTDFNSEIPSQTNDLGTEDVGGEISDDLSDDAIKSGACSGEREPQIDIDFGDVDPTSAERISDSEVVVGSSSGCLVANGELDPMVENIQESSPSLVSPCTEGVLHLLTQALDSGRALTLDDTSLDADIVYEKSVAFAQVAPPGPAFEHRPRKVAILKSENQQSVVAEGDTAMPEPAREMKSSKKTPKERKSPRIKKTNDLKEEFLDVVPQGSLKIDELAKLLA</sequence>
<dbReference type="SMART" id="SM01103">
    <property type="entry name" value="CRS1_YhbY"/>
    <property type="match status" value="2"/>
</dbReference>
<feature type="compositionally biased region" description="Low complexity" evidence="8">
    <location>
        <begin position="83"/>
        <end position="98"/>
    </location>
</feature>
<gene>
    <name evidence="10" type="ORF">RND81_07G093600</name>
</gene>
<feature type="region of interest" description="Disordered" evidence="8">
    <location>
        <begin position="65"/>
        <end position="150"/>
    </location>
</feature>
<evidence type="ECO:0000256" key="4">
    <source>
        <dbReference type="ARBA" id="ARBA00022946"/>
    </source>
</evidence>
<protein>
    <recommendedName>
        <fullName evidence="9">CRM domain-containing protein</fullName>
    </recommendedName>
</protein>
<dbReference type="SUPFAM" id="SSF75471">
    <property type="entry name" value="YhbY-like"/>
    <property type="match status" value="2"/>
</dbReference>
<dbReference type="GO" id="GO:0006397">
    <property type="term" value="P:mRNA processing"/>
    <property type="evidence" value="ECO:0007669"/>
    <property type="project" value="UniProtKB-KW"/>
</dbReference>
<evidence type="ECO:0000259" key="9">
    <source>
        <dbReference type="PROSITE" id="PS51295"/>
    </source>
</evidence>
<feature type="compositionally biased region" description="Basic and acidic residues" evidence="8">
    <location>
        <begin position="789"/>
        <end position="801"/>
    </location>
</feature>
<dbReference type="Pfam" id="PF01985">
    <property type="entry name" value="CRS1_YhbY"/>
    <property type="match status" value="2"/>
</dbReference>
<evidence type="ECO:0000313" key="11">
    <source>
        <dbReference type="Proteomes" id="UP001443914"/>
    </source>
</evidence>
<evidence type="ECO:0000256" key="3">
    <source>
        <dbReference type="ARBA" id="ARBA00022884"/>
    </source>
</evidence>